<dbReference type="InterPro" id="IPR052559">
    <property type="entry name" value="V-haloperoxidase"/>
</dbReference>
<dbReference type="CDD" id="cd06262">
    <property type="entry name" value="metallo-hydrolase-like_MBL-fold"/>
    <property type="match status" value="1"/>
</dbReference>
<feature type="domain" description="Phosphatidic acid phosphatase type 2/haloperoxidase" evidence="1">
    <location>
        <begin position="66"/>
        <end position="180"/>
    </location>
</feature>
<evidence type="ECO:0000313" key="3">
    <source>
        <dbReference type="Proteomes" id="UP001597045"/>
    </source>
</evidence>
<comment type="caution">
    <text evidence="2">The sequence shown here is derived from an EMBL/GenBank/DDBJ whole genome shotgun (WGS) entry which is preliminary data.</text>
</comment>
<evidence type="ECO:0000313" key="2">
    <source>
        <dbReference type="EMBL" id="MFD1048032.1"/>
    </source>
</evidence>
<dbReference type="PANTHER" id="PTHR34599:SF1">
    <property type="entry name" value="PHOSPHATIDIC ACID PHOSPHATASE TYPE 2_HALOPEROXIDASE DOMAIN-CONTAINING PROTEIN"/>
    <property type="match status" value="1"/>
</dbReference>
<dbReference type="Proteomes" id="UP001597045">
    <property type="component" value="Unassembled WGS sequence"/>
</dbReference>
<evidence type="ECO:0000259" key="1">
    <source>
        <dbReference type="Pfam" id="PF01569"/>
    </source>
</evidence>
<dbReference type="Gene3D" id="1.10.606.20">
    <property type="match status" value="1"/>
</dbReference>
<protein>
    <submittedName>
        <fullName evidence="2">Phosphatase PAP2 family protein</fullName>
    </submittedName>
</protein>
<reference evidence="3" key="1">
    <citation type="journal article" date="2019" name="Int. J. Syst. Evol. Microbiol.">
        <title>The Global Catalogue of Microorganisms (GCM) 10K type strain sequencing project: providing services to taxonomists for standard genome sequencing and annotation.</title>
        <authorList>
            <consortium name="The Broad Institute Genomics Platform"/>
            <consortium name="The Broad Institute Genome Sequencing Center for Infectious Disease"/>
            <person name="Wu L."/>
            <person name="Ma J."/>
        </authorList>
    </citation>
    <scope>NUCLEOTIDE SEQUENCE [LARGE SCALE GENOMIC DNA]</scope>
    <source>
        <strain evidence="3">JCM 31486</strain>
    </source>
</reference>
<dbReference type="PANTHER" id="PTHR34599">
    <property type="entry name" value="PEROXIDASE-RELATED"/>
    <property type="match status" value="1"/>
</dbReference>
<organism evidence="2 3">
    <name type="scientific">Kibdelosporangium lantanae</name>
    <dbReference type="NCBI Taxonomy" id="1497396"/>
    <lineage>
        <taxon>Bacteria</taxon>
        <taxon>Bacillati</taxon>
        <taxon>Actinomycetota</taxon>
        <taxon>Actinomycetes</taxon>
        <taxon>Pseudonocardiales</taxon>
        <taxon>Pseudonocardiaceae</taxon>
        <taxon>Kibdelosporangium</taxon>
    </lineage>
</organism>
<gene>
    <name evidence="2" type="ORF">ACFQ1S_22075</name>
</gene>
<dbReference type="EMBL" id="JBHTIS010001366">
    <property type="protein sequence ID" value="MFD1048032.1"/>
    <property type="molecule type" value="Genomic_DNA"/>
</dbReference>
<keyword evidence="3" id="KW-1185">Reference proteome</keyword>
<name>A0ABW3MBW4_9PSEU</name>
<dbReference type="InterPro" id="IPR036938">
    <property type="entry name" value="PAP2/HPO_sf"/>
</dbReference>
<dbReference type="CDD" id="cd03398">
    <property type="entry name" value="PAP2_haloperoxidase"/>
    <property type="match status" value="1"/>
</dbReference>
<proteinExistence type="predicted"/>
<accession>A0ABW3MBW4</accession>
<dbReference type="InterPro" id="IPR000326">
    <property type="entry name" value="PAP2/HPO"/>
</dbReference>
<sequence length="181" mass="19331">MLVVGFPTGALQANCYLVAPGKGEACVIVDPGQDAEEAIAQAVLAHSSVRTAANVLARLNLAFADAVIAFYEAKYHYRIWRPISAIPNWNSLGTTPPDPSYPGAHSVISQAAATILRYLVGQRQVLTVTSEALPGTVRHFTTFQQAADEAGLSRIYGGVHTRIDHVAGQQLGLDVARLVLR</sequence>
<dbReference type="Pfam" id="PF01569">
    <property type="entry name" value="PAP2"/>
    <property type="match status" value="1"/>
</dbReference>
<dbReference type="SUPFAM" id="SSF48317">
    <property type="entry name" value="Acid phosphatase/Vanadium-dependent haloperoxidase"/>
    <property type="match status" value="1"/>
</dbReference>